<feature type="transmembrane region" description="Helical" evidence="6">
    <location>
        <begin position="162"/>
        <end position="184"/>
    </location>
</feature>
<evidence type="ECO:0000256" key="3">
    <source>
        <dbReference type="ARBA" id="ARBA00022692"/>
    </source>
</evidence>
<comment type="subcellular location">
    <subcellularLocation>
        <location evidence="1">Cell membrane</location>
        <topology evidence="1">Multi-pass membrane protein</topology>
    </subcellularLocation>
</comment>
<name>A0A4Q1C3K3_9BACT</name>
<dbReference type="EMBL" id="SDHX01000002">
    <property type="protein sequence ID" value="RXK52819.1"/>
    <property type="molecule type" value="Genomic_DNA"/>
</dbReference>
<feature type="transmembrane region" description="Helical" evidence="6">
    <location>
        <begin position="296"/>
        <end position="316"/>
    </location>
</feature>
<dbReference type="GO" id="GO:0005886">
    <property type="term" value="C:plasma membrane"/>
    <property type="evidence" value="ECO:0007669"/>
    <property type="project" value="UniProtKB-SubCell"/>
</dbReference>
<evidence type="ECO:0000256" key="6">
    <source>
        <dbReference type="SAM" id="Phobius"/>
    </source>
</evidence>
<dbReference type="InterPro" id="IPR001851">
    <property type="entry name" value="ABC_transp_permease"/>
</dbReference>
<dbReference type="Proteomes" id="UP000290218">
    <property type="component" value="Unassembled WGS sequence"/>
</dbReference>
<organism evidence="7 8">
    <name type="scientific">Oleiharenicola lentus</name>
    <dbReference type="NCBI Taxonomy" id="2508720"/>
    <lineage>
        <taxon>Bacteria</taxon>
        <taxon>Pseudomonadati</taxon>
        <taxon>Verrucomicrobiota</taxon>
        <taxon>Opitutia</taxon>
        <taxon>Opitutales</taxon>
        <taxon>Opitutaceae</taxon>
        <taxon>Oleiharenicola</taxon>
    </lineage>
</organism>
<reference evidence="7 8" key="1">
    <citation type="submission" date="2019-01" db="EMBL/GenBank/DDBJ databases">
        <title>Lacunisphaera sp. strain TWA-58.</title>
        <authorList>
            <person name="Chen W.-M."/>
        </authorList>
    </citation>
    <scope>NUCLEOTIDE SEQUENCE [LARGE SCALE GENOMIC DNA]</scope>
    <source>
        <strain evidence="7 8">TWA-58</strain>
    </source>
</reference>
<feature type="transmembrane region" description="Helical" evidence="6">
    <location>
        <begin position="123"/>
        <end position="141"/>
    </location>
</feature>
<dbReference type="OrthoDB" id="9813906at2"/>
<keyword evidence="5 6" id="KW-0472">Membrane</keyword>
<keyword evidence="3 6" id="KW-0812">Transmembrane</keyword>
<feature type="transmembrane region" description="Helical" evidence="6">
    <location>
        <begin position="50"/>
        <end position="83"/>
    </location>
</feature>
<sequence length="327" mass="34351">MSSLATRFQRQLPLLTTAFIFAALFGVAAFSYEGFFSARTITSLLTDNAFVGIAAVGMTLVIFAGGIDLSVGAVIGFTAIFTATLIEQKHMAPPLAWALGLFAGSGLGAFMGSLIHFFRLPPFLITLAGMFLARGAAFWITTESVGINHELYNRITAYELPLSETGLSASALMLLGMLLLGYFIGHHTRFGRNLLAVGGNEQSALLMGLPVGATKISVYAFNGFCASLAGIVATLYTGSGNPSLGIGLELDAIAIVVIGGTLLTGGRGHIAGTLLGILIFGTIQAAILFDGRLSSWWVRISVGVLLLVFILVQRTLAQQLVARKTVA</sequence>
<dbReference type="CDD" id="cd06579">
    <property type="entry name" value="TM_PBP1_transp_AraH_like"/>
    <property type="match status" value="1"/>
</dbReference>
<evidence type="ECO:0000256" key="2">
    <source>
        <dbReference type="ARBA" id="ARBA00022475"/>
    </source>
</evidence>
<dbReference type="RefSeq" id="WP_129048410.1">
    <property type="nucleotide sequence ID" value="NZ_SDHX01000002.1"/>
</dbReference>
<dbReference type="GO" id="GO:0022857">
    <property type="term" value="F:transmembrane transporter activity"/>
    <property type="evidence" value="ECO:0007669"/>
    <property type="project" value="InterPro"/>
</dbReference>
<feature type="transmembrane region" description="Helical" evidence="6">
    <location>
        <begin position="12"/>
        <end position="30"/>
    </location>
</feature>
<keyword evidence="2" id="KW-1003">Cell membrane</keyword>
<keyword evidence="4 6" id="KW-1133">Transmembrane helix</keyword>
<comment type="caution">
    <text evidence="7">The sequence shown here is derived from an EMBL/GenBank/DDBJ whole genome shotgun (WGS) entry which is preliminary data.</text>
</comment>
<accession>A0A4Q1C3K3</accession>
<protein>
    <submittedName>
        <fullName evidence="7">Sugar ABC transporter permease YjfF</fullName>
    </submittedName>
</protein>
<dbReference type="PANTHER" id="PTHR32196">
    <property type="entry name" value="ABC TRANSPORTER PERMEASE PROTEIN YPHD-RELATED-RELATED"/>
    <property type="match status" value="1"/>
</dbReference>
<evidence type="ECO:0000256" key="4">
    <source>
        <dbReference type="ARBA" id="ARBA00022989"/>
    </source>
</evidence>
<dbReference type="PANTHER" id="PTHR32196:SF63">
    <property type="entry name" value="INNER MEMBRANE ABC TRANSPORTER PERMEASE PROTEIN YJFF"/>
    <property type="match status" value="1"/>
</dbReference>
<keyword evidence="8" id="KW-1185">Reference proteome</keyword>
<gene>
    <name evidence="7" type="primary">yjfF</name>
    <name evidence="7" type="ORF">ESB00_13960</name>
</gene>
<evidence type="ECO:0000313" key="8">
    <source>
        <dbReference type="Proteomes" id="UP000290218"/>
    </source>
</evidence>
<feature type="transmembrane region" description="Helical" evidence="6">
    <location>
        <begin position="244"/>
        <end position="263"/>
    </location>
</feature>
<evidence type="ECO:0000256" key="5">
    <source>
        <dbReference type="ARBA" id="ARBA00023136"/>
    </source>
</evidence>
<feature type="transmembrane region" description="Helical" evidence="6">
    <location>
        <begin position="216"/>
        <end position="237"/>
    </location>
</feature>
<dbReference type="Pfam" id="PF02653">
    <property type="entry name" value="BPD_transp_2"/>
    <property type="match status" value="1"/>
</dbReference>
<proteinExistence type="predicted"/>
<feature type="transmembrane region" description="Helical" evidence="6">
    <location>
        <begin position="95"/>
        <end position="117"/>
    </location>
</feature>
<evidence type="ECO:0000256" key="1">
    <source>
        <dbReference type="ARBA" id="ARBA00004651"/>
    </source>
</evidence>
<feature type="transmembrane region" description="Helical" evidence="6">
    <location>
        <begin position="269"/>
        <end position="289"/>
    </location>
</feature>
<dbReference type="AlphaFoldDB" id="A0A4Q1C3K3"/>
<dbReference type="NCBIfam" id="NF008630">
    <property type="entry name" value="PRK11618.1"/>
    <property type="match status" value="1"/>
</dbReference>
<evidence type="ECO:0000313" key="7">
    <source>
        <dbReference type="EMBL" id="RXK52819.1"/>
    </source>
</evidence>